<feature type="compositionally biased region" description="Basic residues" evidence="1">
    <location>
        <begin position="116"/>
        <end position="144"/>
    </location>
</feature>
<protein>
    <submittedName>
        <fullName evidence="2">Uncharacterized protein</fullName>
    </submittedName>
</protein>
<keyword evidence="3" id="KW-1185">Reference proteome</keyword>
<comment type="caution">
    <text evidence="2">The sequence shown here is derived from an EMBL/GenBank/DDBJ whole genome shotgun (WGS) entry which is preliminary data.</text>
</comment>
<feature type="compositionally biased region" description="Polar residues" evidence="1">
    <location>
        <begin position="106"/>
        <end position="115"/>
    </location>
</feature>
<dbReference type="AlphaFoldDB" id="A0A835DWK6"/>
<evidence type="ECO:0000313" key="3">
    <source>
        <dbReference type="Proteomes" id="UP000636709"/>
    </source>
</evidence>
<evidence type="ECO:0000256" key="1">
    <source>
        <dbReference type="SAM" id="MobiDB-lite"/>
    </source>
</evidence>
<feature type="region of interest" description="Disordered" evidence="1">
    <location>
        <begin position="83"/>
        <end position="182"/>
    </location>
</feature>
<dbReference type="Proteomes" id="UP000636709">
    <property type="component" value="Unassembled WGS sequence"/>
</dbReference>
<dbReference type="EMBL" id="JACEFO010003146">
    <property type="protein sequence ID" value="KAF8644188.1"/>
    <property type="molecule type" value="Genomic_DNA"/>
</dbReference>
<evidence type="ECO:0000313" key="2">
    <source>
        <dbReference type="EMBL" id="KAF8644188.1"/>
    </source>
</evidence>
<organism evidence="2 3">
    <name type="scientific">Digitaria exilis</name>
    <dbReference type="NCBI Taxonomy" id="1010633"/>
    <lineage>
        <taxon>Eukaryota</taxon>
        <taxon>Viridiplantae</taxon>
        <taxon>Streptophyta</taxon>
        <taxon>Embryophyta</taxon>
        <taxon>Tracheophyta</taxon>
        <taxon>Spermatophyta</taxon>
        <taxon>Magnoliopsida</taxon>
        <taxon>Liliopsida</taxon>
        <taxon>Poales</taxon>
        <taxon>Poaceae</taxon>
        <taxon>PACMAD clade</taxon>
        <taxon>Panicoideae</taxon>
        <taxon>Panicodae</taxon>
        <taxon>Paniceae</taxon>
        <taxon>Anthephorinae</taxon>
        <taxon>Digitaria</taxon>
    </lineage>
</organism>
<gene>
    <name evidence="2" type="ORF">HU200_066533</name>
</gene>
<reference evidence="2" key="1">
    <citation type="submission" date="2020-07" db="EMBL/GenBank/DDBJ databases">
        <title>Genome sequence and genetic diversity analysis of an under-domesticated orphan crop, white fonio (Digitaria exilis).</title>
        <authorList>
            <person name="Bennetzen J.L."/>
            <person name="Chen S."/>
            <person name="Ma X."/>
            <person name="Wang X."/>
            <person name="Yssel A.E.J."/>
            <person name="Chaluvadi S.R."/>
            <person name="Johnson M."/>
            <person name="Gangashetty P."/>
            <person name="Hamidou F."/>
            <person name="Sanogo M.D."/>
            <person name="Zwaenepoel A."/>
            <person name="Wallace J."/>
            <person name="Van De Peer Y."/>
            <person name="Van Deynze A."/>
        </authorList>
    </citation>
    <scope>NUCLEOTIDE SEQUENCE</scope>
    <source>
        <tissue evidence="2">Leaves</tissue>
    </source>
</reference>
<proteinExistence type="predicted"/>
<name>A0A835DWK6_9POAL</name>
<sequence length="182" mass="20198">MAPPLPAFRSPLRRHRPTICRSAVFPKEALPTSQATSHPTRQRLALLRLLRGHPPAHAAGLHAAPPPLAPGRARLLRPPRQLLRARPLLGQPRRREPSRPTPSRGTAASVSSSRQPARHRLQRRAVPRRHPHQPVRRRRAHPRRAAVLLRPRPEPRARGRSSSPARATPASTSRGGGAHSWT</sequence>
<accession>A0A835DWK6</accession>
<feature type="compositionally biased region" description="Low complexity" evidence="1">
    <location>
        <begin position="160"/>
        <end position="173"/>
    </location>
</feature>